<dbReference type="InterPro" id="IPR019098">
    <property type="entry name" value="Histone_chaperone_domain_CHZ"/>
</dbReference>
<feature type="region of interest" description="Disordered" evidence="4">
    <location>
        <begin position="1"/>
        <end position="30"/>
    </location>
</feature>
<feature type="compositionally biased region" description="Basic and acidic residues" evidence="4">
    <location>
        <begin position="145"/>
        <end position="162"/>
    </location>
</feature>
<gene>
    <name evidence="6" type="ORF">HID58_037829</name>
</gene>
<reference evidence="6 7" key="1">
    <citation type="submission" date="2021-05" db="EMBL/GenBank/DDBJ databases">
        <title>Genome Assembly of Synthetic Allotetraploid Brassica napus Reveals Homoeologous Exchanges between Subgenomes.</title>
        <authorList>
            <person name="Davis J.T."/>
        </authorList>
    </citation>
    <scope>NUCLEOTIDE SEQUENCE [LARGE SCALE GENOMIC DNA]</scope>
    <source>
        <strain evidence="7">cv. Da-Ae</strain>
        <tissue evidence="6">Seedling</tissue>
    </source>
</reference>
<dbReference type="PANTHER" id="PTHR15410">
    <property type="entry name" value="HIRA-INTERACTING PROTEIN 3"/>
    <property type="match status" value="1"/>
</dbReference>
<comment type="caution">
    <text evidence="6">The sequence shown here is derived from an EMBL/GenBank/DDBJ whole genome shotgun (WGS) entry which is preliminary data.</text>
</comment>
<sequence length="465" mass="51644">MSGESAVTAMETTERATANQSSFKNNSNNGDTTDMELQILAAMRSRVTYLRNKAEYTSSSLSLFYYPVSSVTFASVRRLLEEDMGLEKYALDAHKSFVKDNLVKCLEDPGDADGASENPQETEKKDDLTPVKEEAVASEEQEQEQEVKNDVREETVGDEGNREALMSDIKRALHKRASYIKANSEEITMASLRRLLEEDLKLKKDSLVPFKKFINKELDAVLQIPDPPKKKVKSTASKKVGSEDDSDSDSGEVAVKKALTQKRKRKIDSGKPVAGKKKAKHTEADSENDSDAGDSEMKAEKPLKQQGKETAITVYGKRVDHLKSVIKSCGMSIPPVIYRKVKQAPEEKREATLIEELEQILAKEGLSSDPSEKEIKEVKKKKERSKELEGIDTSNIVSSSRRRSATSFAPPPKPKITSESESDEEESENGEDNEEEEEEGNEETGEGSQSEEESNNEDDGGEESE</sequence>
<evidence type="ECO:0000256" key="4">
    <source>
        <dbReference type="SAM" id="MobiDB-lite"/>
    </source>
</evidence>
<dbReference type="SMART" id="SM01082">
    <property type="entry name" value="CHZ"/>
    <property type="match status" value="1"/>
</dbReference>
<feature type="compositionally biased region" description="Basic and acidic residues" evidence="4">
    <location>
        <begin position="295"/>
        <end position="307"/>
    </location>
</feature>
<evidence type="ECO:0000256" key="2">
    <source>
        <dbReference type="ARBA" id="ARBA00023186"/>
    </source>
</evidence>
<organism evidence="6 7">
    <name type="scientific">Brassica napus</name>
    <name type="common">Rape</name>
    <dbReference type="NCBI Taxonomy" id="3708"/>
    <lineage>
        <taxon>Eukaryota</taxon>
        <taxon>Viridiplantae</taxon>
        <taxon>Streptophyta</taxon>
        <taxon>Embryophyta</taxon>
        <taxon>Tracheophyta</taxon>
        <taxon>Spermatophyta</taxon>
        <taxon>Magnoliopsida</taxon>
        <taxon>eudicotyledons</taxon>
        <taxon>Gunneridae</taxon>
        <taxon>Pentapetalae</taxon>
        <taxon>rosids</taxon>
        <taxon>malvids</taxon>
        <taxon>Brassicales</taxon>
        <taxon>Brassicaceae</taxon>
        <taxon>Brassiceae</taxon>
        <taxon>Brassica</taxon>
    </lineage>
</organism>
<feature type="region of interest" description="Disordered" evidence="4">
    <location>
        <begin position="219"/>
        <end position="309"/>
    </location>
</feature>
<feature type="compositionally biased region" description="Acidic residues" evidence="4">
    <location>
        <begin position="285"/>
        <end position="294"/>
    </location>
</feature>
<feature type="compositionally biased region" description="Basic and acidic residues" evidence="4">
    <location>
        <begin position="121"/>
        <end position="135"/>
    </location>
</feature>
<evidence type="ECO:0000313" key="7">
    <source>
        <dbReference type="Proteomes" id="UP000824890"/>
    </source>
</evidence>
<feature type="domain" description="Histone chaperone" evidence="5">
    <location>
        <begin position="382"/>
        <end position="417"/>
    </location>
</feature>
<evidence type="ECO:0000259" key="5">
    <source>
        <dbReference type="SMART" id="SM01082"/>
    </source>
</evidence>
<keyword evidence="3" id="KW-0539">Nucleus</keyword>
<feature type="region of interest" description="Disordered" evidence="4">
    <location>
        <begin position="363"/>
        <end position="465"/>
    </location>
</feature>
<dbReference type="Proteomes" id="UP000824890">
    <property type="component" value="Unassembled WGS sequence"/>
</dbReference>
<dbReference type="Pfam" id="PF09649">
    <property type="entry name" value="CHZ"/>
    <property type="match status" value="1"/>
</dbReference>
<dbReference type="EMBL" id="JAGKQM010000010">
    <property type="protein sequence ID" value="KAH0906002.1"/>
    <property type="molecule type" value="Genomic_DNA"/>
</dbReference>
<evidence type="ECO:0000313" key="6">
    <source>
        <dbReference type="EMBL" id="KAH0906002.1"/>
    </source>
</evidence>
<dbReference type="PANTHER" id="PTHR15410:SF2">
    <property type="entry name" value="HIRA-INTERACTING PROTEIN 3"/>
    <property type="match status" value="1"/>
</dbReference>
<dbReference type="InterPro" id="IPR037647">
    <property type="entry name" value="HIRIP3"/>
</dbReference>
<evidence type="ECO:0000256" key="3">
    <source>
        <dbReference type="ARBA" id="ARBA00023242"/>
    </source>
</evidence>
<keyword evidence="2" id="KW-0143">Chaperone</keyword>
<name>A0ABQ8BMJ2_BRANA</name>
<protein>
    <recommendedName>
        <fullName evidence="5">Histone chaperone domain-containing protein</fullName>
    </recommendedName>
</protein>
<feature type="region of interest" description="Disordered" evidence="4">
    <location>
        <begin position="108"/>
        <end position="163"/>
    </location>
</feature>
<feature type="compositionally biased region" description="Acidic residues" evidence="4">
    <location>
        <begin position="420"/>
        <end position="465"/>
    </location>
</feature>
<evidence type="ECO:0000256" key="1">
    <source>
        <dbReference type="ARBA" id="ARBA00004123"/>
    </source>
</evidence>
<keyword evidence="7" id="KW-1185">Reference proteome</keyword>
<comment type="subcellular location">
    <subcellularLocation>
        <location evidence="1">Nucleus</location>
    </subcellularLocation>
</comment>
<accession>A0ABQ8BMJ2</accession>
<feature type="compositionally biased region" description="Polar residues" evidence="4">
    <location>
        <begin position="15"/>
        <end position="30"/>
    </location>
</feature>
<proteinExistence type="predicted"/>